<accession>A0ABN1I4Q3</accession>
<dbReference type="SUPFAM" id="SSF53850">
    <property type="entry name" value="Periplasmic binding protein-like II"/>
    <property type="match status" value="1"/>
</dbReference>
<dbReference type="Pfam" id="PF12974">
    <property type="entry name" value="Phosphonate-bd"/>
    <property type="match status" value="1"/>
</dbReference>
<reference evidence="1 2" key="1">
    <citation type="journal article" date="2019" name="Int. J. Syst. Evol. Microbiol.">
        <title>The Global Catalogue of Microorganisms (GCM) 10K type strain sequencing project: providing services to taxonomists for standard genome sequencing and annotation.</title>
        <authorList>
            <consortium name="The Broad Institute Genomics Platform"/>
            <consortium name="The Broad Institute Genome Sequencing Center for Infectious Disease"/>
            <person name="Wu L."/>
            <person name="Ma J."/>
        </authorList>
    </citation>
    <scope>NUCLEOTIDE SEQUENCE [LARGE SCALE GENOMIC DNA]</scope>
    <source>
        <strain evidence="1 2">JCM 15134</strain>
    </source>
</reference>
<gene>
    <name evidence="1" type="ORF">GCM10009104_12140</name>
</gene>
<keyword evidence="2" id="KW-1185">Reference proteome</keyword>
<protein>
    <submittedName>
        <fullName evidence="1">PhnD/SsuA/transferrin family substrate-binding protein</fullName>
    </submittedName>
</protein>
<dbReference type="PANTHER" id="PTHR35841">
    <property type="entry name" value="PHOSPHONATES-BINDING PERIPLASMIC PROTEIN"/>
    <property type="match status" value="1"/>
</dbReference>
<proteinExistence type="predicted"/>
<sequence>MVSLEQMTREYLPFLDYLEKRSGRRFELAYHASYDELLNALVAGEVDLAYLGPLPYVALTEQTDSIIPIVQLLDSKGASDYTCAIVHFADHPAELMHSGRPHRVALTQPLSTCGYLSVERYLNQHQTSLESEHYEYTYTGSHENVAMWVILDDFDLGGIKTQIARRYQHLGLRIVDETDPVPGFVLVANRATMDAGLIDLIRESMLSLHPRENESDRDVVRAWSANLRYGARTVDEQAYESIRNQWRELKVDLMRSAE</sequence>
<name>A0ABN1I4Q3_9GAMM</name>
<dbReference type="Gene3D" id="3.40.190.10">
    <property type="entry name" value="Periplasmic binding protein-like II"/>
    <property type="match status" value="2"/>
</dbReference>
<comment type="caution">
    <text evidence="1">The sequence shown here is derived from an EMBL/GenBank/DDBJ whole genome shotgun (WGS) entry which is preliminary data.</text>
</comment>
<organism evidence="1 2">
    <name type="scientific">Marinobacterium maritimum</name>
    <dbReference type="NCBI Taxonomy" id="500162"/>
    <lineage>
        <taxon>Bacteria</taxon>
        <taxon>Pseudomonadati</taxon>
        <taxon>Pseudomonadota</taxon>
        <taxon>Gammaproteobacteria</taxon>
        <taxon>Oceanospirillales</taxon>
        <taxon>Oceanospirillaceae</taxon>
        <taxon>Marinobacterium</taxon>
    </lineage>
</organism>
<dbReference type="PANTHER" id="PTHR35841:SF1">
    <property type="entry name" value="PHOSPHONATES-BINDING PERIPLASMIC PROTEIN"/>
    <property type="match status" value="1"/>
</dbReference>
<evidence type="ECO:0000313" key="2">
    <source>
        <dbReference type="Proteomes" id="UP001499915"/>
    </source>
</evidence>
<evidence type="ECO:0000313" key="1">
    <source>
        <dbReference type="EMBL" id="GAA0687584.1"/>
    </source>
</evidence>
<dbReference type="EMBL" id="BAAAET010000001">
    <property type="protein sequence ID" value="GAA0687584.1"/>
    <property type="molecule type" value="Genomic_DNA"/>
</dbReference>
<dbReference type="Proteomes" id="UP001499915">
    <property type="component" value="Unassembled WGS sequence"/>
</dbReference>